<keyword evidence="3" id="KW-1185">Reference proteome</keyword>
<dbReference type="AlphaFoldDB" id="A0A165DLQ3"/>
<dbReference type="GeneID" id="63831542"/>
<feature type="region of interest" description="Disordered" evidence="1">
    <location>
        <begin position="526"/>
        <end position="554"/>
    </location>
</feature>
<organism evidence="2 3">
    <name type="scientific">Laetiporus sulphureus 93-53</name>
    <dbReference type="NCBI Taxonomy" id="1314785"/>
    <lineage>
        <taxon>Eukaryota</taxon>
        <taxon>Fungi</taxon>
        <taxon>Dikarya</taxon>
        <taxon>Basidiomycota</taxon>
        <taxon>Agaricomycotina</taxon>
        <taxon>Agaricomycetes</taxon>
        <taxon>Polyporales</taxon>
        <taxon>Laetiporus</taxon>
    </lineage>
</organism>
<sequence>MHRVPSQREIERLAVLQDPTHFNAASGHRHRDKYSATRPELNAVEAPAQDPPPALDNDDPPLAAPRWVAGRVAPPAYPDGRHSHLRNTIQTYENNPELADDMLKMLNDFVSNITKYENPNTRAARERTLSVWALIVGFLSKNNDPERLWHYTVVEQHAPAFLTFRVLYTCGRQGKLIKADTLRTWFNLLSYCIAKYTVDDDRKPHGTTTLVKNGLYAKLDAVVTKLILDHKLDRFPGERVHFGRPELRLVTEYAMMNVRVRFVRIQSTVIFQTSFYTTVRPSTLGVGNKEMEDMERFMKIEYSNLRIFRQGYGKFSVKMRFTNHKGSNADVGKELEYFFQPVMNWFNVCFDLPTWLVTMLFLRGAFKYDTLEELHEGNEAELQFCDKVIGQPLFIRFEAGGRIASGALRPITAHAISAALADLCQGAGLPRAGLYAFRRDAGNDYGMKLNTEMASMMLGHKDSNNAIYRKHYSRNTANIPIVHLRLNEFITDKQTMAMASHAMHQFHSPAVMCLVARKALDENVTDDGEADAGVKPSALDKQSLTEEEKATAEAHPHVVQAKHDFDLAWQGLLALYPPEAQSYKDHLVVHRERFKKIKQHFSLVNGKTEADLEYAESCFSQTLKRYQLLAKKHRRAFADARNKTKNLQTTLRQSGKDTADARYEAIADLEKPSSMIDDLQQFAQQNDEAAYSSNVITADASASSSRIAMASERAFVSTVPLAIPSSASQVSPFSDNVTSNFPHDLSNEDDVEELTHHVNEQLDLGKLLHFPMNAGTSESIATRQAYQKQTVDLHFESLEQALPQDKAFDADENPQPTADTQDINVDELRIQLSVFLAAPVLRERSIVECWKRDKTCIQCKPFIHDPARVNRQFSNISKLNRHINEAHTLWYDLDLHMQIPNSKRLKCPSKNCHYKASTVNDVRKHCLSTACPDQDYFTELKEKHDMTPSRIQRRTVSRNYRAAHKSKKRTTDSDSENDTNQNYIPVRKSKKRATDTVAPPLELASPSILAQTLSAAAETTVPEDLVNVYHVLAMCDPQTLLDHARSNGHLLDTDEDELLVQLEMLITNIRALIRAGHIAPLPQPDTSS</sequence>
<proteinExistence type="predicted"/>
<dbReference type="Proteomes" id="UP000076871">
    <property type="component" value="Unassembled WGS sequence"/>
</dbReference>
<evidence type="ECO:0000313" key="3">
    <source>
        <dbReference type="Proteomes" id="UP000076871"/>
    </source>
</evidence>
<reference evidence="2 3" key="1">
    <citation type="journal article" date="2016" name="Mol. Biol. Evol.">
        <title>Comparative Genomics of Early-Diverging Mushroom-Forming Fungi Provides Insights into the Origins of Lignocellulose Decay Capabilities.</title>
        <authorList>
            <person name="Nagy L.G."/>
            <person name="Riley R."/>
            <person name="Tritt A."/>
            <person name="Adam C."/>
            <person name="Daum C."/>
            <person name="Floudas D."/>
            <person name="Sun H."/>
            <person name="Yadav J.S."/>
            <person name="Pangilinan J."/>
            <person name="Larsson K.H."/>
            <person name="Matsuura K."/>
            <person name="Barry K."/>
            <person name="Labutti K."/>
            <person name="Kuo R."/>
            <person name="Ohm R.A."/>
            <person name="Bhattacharya S.S."/>
            <person name="Shirouzu T."/>
            <person name="Yoshinaga Y."/>
            <person name="Martin F.M."/>
            <person name="Grigoriev I.V."/>
            <person name="Hibbett D.S."/>
        </authorList>
    </citation>
    <scope>NUCLEOTIDE SEQUENCE [LARGE SCALE GENOMIC DNA]</scope>
    <source>
        <strain evidence="2 3">93-53</strain>
    </source>
</reference>
<evidence type="ECO:0000313" key="2">
    <source>
        <dbReference type="EMBL" id="KZT05158.1"/>
    </source>
</evidence>
<feature type="compositionally biased region" description="Basic residues" evidence="1">
    <location>
        <begin position="951"/>
        <end position="968"/>
    </location>
</feature>
<name>A0A165DLQ3_9APHY</name>
<feature type="region of interest" description="Disordered" evidence="1">
    <location>
        <begin position="944"/>
        <end position="983"/>
    </location>
</feature>
<dbReference type="RefSeq" id="XP_040762898.1">
    <property type="nucleotide sequence ID" value="XM_040914515.1"/>
</dbReference>
<gene>
    <name evidence="2" type="ORF">LAESUDRAFT_813750</name>
</gene>
<dbReference type="OrthoDB" id="3253465at2759"/>
<protein>
    <submittedName>
        <fullName evidence="2">Uncharacterized protein</fullName>
    </submittedName>
</protein>
<accession>A0A165DLQ3</accession>
<feature type="compositionally biased region" description="Basic and acidic residues" evidence="1">
    <location>
        <begin position="543"/>
        <end position="554"/>
    </location>
</feature>
<dbReference type="EMBL" id="KV427632">
    <property type="protein sequence ID" value="KZT05158.1"/>
    <property type="molecule type" value="Genomic_DNA"/>
</dbReference>
<dbReference type="InParanoid" id="A0A165DLQ3"/>
<evidence type="ECO:0000256" key="1">
    <source>
        <dbReference type="SAM" id="MobiDB-lite"/>
    </source>
</evidence>